<feature type="domain" description="AMP-dependent synthetase/ligase" evidence="2">
    <location>
        <begin position="227"/>
        <end position="605"/>
    </location>
</feature>
<protein>
    <submittedName>
        <fullName evidence="4">Acyl-CoA synthetase</fullName>
    </submittedName>
</protein>
<evidence type="ECO:0000259" key="2">
    <source>
        <dbReference type="Pfam" id="PF00501"/>
    </source>
</evidence>
<sequence length="800" mass="86546">MLLDDGLWRVLLDPELLRAQLRSRHHRPRLAVRRRALRRRQPGHHLRRDSRRPDGQGLQEDVRARARDRLLPDLPLLHRRHAVAERGGRHGAVHHPDRPGARLARPDPVGLPASRPGEHALHGLGDLPADQQPARHRGRDLRAGRIVDAHEPDIRRGVPALLDHDRRLALPRGGAALPHRVAHHRGRLGEVEVSGFPAIRSLQDIERIEETPLGARLSTRDVYRTLTETAGRFGKRTAILDLPEGGQGKPRRWNYNQALAAITRTANLLHEAGQGAPVGYLLPNLAETHFVLWGAAAGAGAAPVNPLLNAHAIADILDAVGARAVVVDGADPALAEKIREVRARLGRPLTVIAVRGVPQGEDWIDYAADMQTRPGDRLAFELARDTGRIAAYFHTGGTTGSPKVAQQTHANQTAMAWMLRCALDLSEKDVVFTGLPLFHANAAILTGLAPLAAGATLVLGGPSGFRNKALLDRFWSLVQTHGVTVFSGVPTIYASLLDRPVGEADVSSLRYGVVGAAPMPVSVFTRFEAATGIKILELYGMTESTCVSTCNPRDGERRVGSIGLRMPYHQVKVAILDETGAYERDARPGEVGVLALKGETVIPGYRQADKNRDLFLPGGWLNSGDLARFDADGYVWLTGRAKDLIIRGGHNIDPGMIENALSRHEAVELAAAVGQPDAYAGEVPVAYVVLREGAEVSEADLMAFAKTEVDERPAVPKAIRIIAEMPVTAVGKIFKPALREDAAVHAAREALEGAGLTGLDVTARTEKQRGLVVRVSGLTDENERAVAGALADFAFAWERA</sequence>
<dbReference type="InterPro" id="IPR020845">
    <property type="entry name" value="AMP-binding_CS"/>
</dbReference>
<evidence type="ECO:0000259" key="3">
    <source>
        <dbReference type="Pfam" id="PF13193"/>
    </source>
</evidence>
<feature type="domain" description="AMP-binding enzyme C-terminal" evidence="3">
    <location>
        <begin position="657"/>
        <end position="732"/>
    </location>
</feature>
<gene>
    <name evidence="4" type="ORF">E5163_12970</name>
</gene>
<evidence type="ECO:0000313" key="5">
    <source>
        <dbReference type="Proteomes" id="UP000308054"/>
    </source>
</evidence>
<dbReference type="SUPFAM" id="SSF56801">
    <property type="entry name" value="Acetyl-CoA synthetase-like"/>
    <property type="match status" value="1"/>
</dbReference>
<name>A0A4S2GXM2_9PROT</name>
<dbReference type="PROSITE" id="PS00455">
    <property type="entry name" value="AMP_BINDING"/>
    <property type="match status" value="1"/>
</dbReference>
<dbReference type="NCBIfam" id="NF005714">
    <property type="entry name" value="PRK07529.1"/>
    <property type="match status" value="1"/>
</dbReference>
<dbReference type="InterPro" id="IPR042099">
    <property type="entry name" value="ANL_N_sf"/>
</dbReference>
<dbReference type="PANTHER" id="PTHR43767">
    <property type="entry name" value="LONG-CHAIN-FATTY-ACID--COA LIGASE"/>
    <property type="match status" value="1"/>
</dbReference>
<feature type="compositionally biased region" description="Basic residues" evidence="1">
    <location>
        <begin position="34"/>
        <end position="50"/>
    </location>
</feature>
<dbReference type="Pfam" id="PF13193">
    <property type="entry name" value="AMP-binding_C"/>
    <property type="match status" value="1"/>
</dbReference>
<feature type="compositionally biased region" description="Basic and acidic residues" evidence="1">
    <location>
        <begin position="85"/>
        <end position="100"/>
    </location>
</feature>
<dbReference type="InterPro" id="IPR025110">
    <property type="entry name" value="AMP-bd_C"/>
</dbReference>
<dbReference type="InterPro" id="IPR045851">
    <property type="entry name" value="AMP-bd_C_sf"/>
</dbReference>
<feature type="region of interest" description="Disordered" evidence="1">
    <location>
        <begin position="85"/>
        <end position="107"/>
    </location>
</feature>
<proteinExistence type="predicted"/>
<dbReference type="Gene3D" id="3.40.50.12780">
    <property type="entry name" value="N-terminal domain of ligase-like"/>
    <property type="match status" value="1"/>
</dbReference>
<dbReference type="InterPro" id="IPR000873">
    <property type="entry name" value="AMP-dep_synth/lig_dom"/>
</dbReference>
<dbReference type="PANTHER" id="PTHR43767:SF1">
    <property type="entry name" value="NONRIBOSOMAL PEPTIDE SYNTHASE PES1 (EUROFUNG)-RELATED"/>
    <property type="match status" value="1"/>
</dbReference>
<evidence type="ECO:0000313" key="4">
    <source>
        <dbReference type="EMBL" id="TGY87826.1"/>
    </source>
</evidence>
<dbReference type="AlphaFoldDB" id="A0A4S2GXM2"/>
<evidence type="ECO:0000256" key="1">
    <source>
        <dbReference type="SAM" id="MobiDB-lite"/>
    </source>
</evidence>
<dbReference type="GO" id="GO:0016878">
    <property type="term" value="F:acid-thiol ligase activity"/>
    <property type="evidence" value="ECO:0007669"/>
    <property type="project" value="UniProtKB-ARBA"/>
</dbReference>
<accession>A0A4S2GXM2</accession>
<keyword evidence="5" id="KW-1185">Reference proteome</keyword>
<dbReference type="Proteomes" id="UP000308054">
    <property type="component" value="Unassembled WGS sequence"/>
</dbReference>
<reference evidence="4 5" key="1">
    <citation type="journal article" date="2017" name="Int. J. Syst. Evol. Microbiol.">
        <title>Marinicauda algicola sp. nov., isolated from a marine red alga Rhodosorus marinus.</title>
        <authorList>
            <person name="Jeong S.E."/>
            <person name="Jeon S.H."/>
            <person name="Chun B.H."/>
            <person name="Kim D.W."/>
            <person name="Jeon C.O."/>
        </authorList>
    </citation>
    <scope>NUCLEOTIDE SEQUENCE [LARGE SCALE GENOMIC DNA]</scope>
    <source>
        <strain evidence="4 5">JCM 31718</strain>
    </source>
</reference>
<feature type="region of interest" description="Disordered" evidence="1">
    <location>
        <begin position="34"/>
        <end position="61"/>
    </location>
</feature>
<dbReference type="InterPro" id="IPR050237">
    <property type="entry name" value="ATP-dep_AMP-bd_enzyme"/>
</dbReference>
<organism evidence="4 5">
    <name type="scientific">Marinicauda algicola</name>
    <dbReference type="NCBI Taxonomy" id="2029849"/>
    <lineage>
        <taxon>Bacteria</taxon>
        <taxon>Pseudomonadati</taxon>
        <taxon>Pseudomonadota</taxon>
        <taxon>Alphaproteobacteria</taxon>
        <taxon>Maricaulales</taxon>
        <taxon>Maricaulaceae</taxon>
        <taxon>Marinicauda</taxon>
    </lineage>
</organism>
<dbReference type="Gene3D" id="3.30.300.30">
    <property type="match status" value="1"/>
</dbReference>
<comment type="caution">
    <text evidence="4">The sequence shown here is derived from an EMBL/GenBank/DDBJ whole genome shotgun (WGS) entry which is preliminary data.</text>
</comment>
<dbReference type="Pfam" id="PF00501">
    <property type="entry name" value="AMP-binding"/>
    <property type="match status" value="1"/>
</dbReference>
<dbReference type="EMBL" id="SRXW01000004">
    <property type="protein sequence ID" value="TGY87826.1"/>
    <property type="molecule type" value="Genomic_DNA"/>
</dbReference>